<dbReference type="Proteomes" id="UP000494135">
    <property type="component" value="Unassembled WGS sequence"/>
</dbReference>
<organism evidence="2 3">
    <name type="scientific">Burkholderia puraquae</name>
    <dbReference type="NCBI Taxonomy" id="1904757"/>
    <lineage>
        <taxon>Bacteria</taxon>
        <taxon>Pseudomonadati</taxon>
        <taxon>Pseudomonadota</taxon>
        <taxon>Betaproteobacteria</taxon>
        <taxon>Burkholderiales</taxon>
        <taxon>Burkholderiaceae</taxon>
        <taxon>Burkholderia</taxon>
        <taxon>Burkholderia cepacia complex</taxon>
    </lineage>
</organism>
<sequence length="199" mass="20875">MFGKQTPERLEQTIAALSHEQQVAEQAATAARGAYAEALLEDGVGSPRVAALLREAGDARERADALRGALAVAQQRHGEAVATAQAAALKSRRKDAARLAAIRADKMVTVAAAAAVLADAYRELMKANTDLHVALDGTARIDLEAAHLGEAQLAGDVRTELARLGCSWATLVPEPRLVEGLDVKAKRIGAWLQTTLGAA</sequence>
<reference evidence="2 3" key="1">
    <citation type="submission" date="2017-04" db="EMBL/GenBank/DDBJ databases">
        <title>Burkholderia puraquae sp. nov., a novel Burkholderia cepacia complex species from hospital setting samples.</title>
        <authorList>
            <person name="Martina P."/>
            <person name="Leguizamon M."/>
            <person name="Prieto C."/>
            <person name="Sousa S."/>
            <person name="Montanaro P."/>
            <person name="Draghi W."/>
            <person name="Staembler M."/>
            <person name="Bettiol M."/>
            <person name="Figoli C."/>
            <person name="Palau J."/>
            <person name="Alvarez F."/>
            <person name="Benetti S."/>
            <person name="Anchat E."/>
            <person name="Vescina C."/>
            <person name="Ferreras J."/>
            <person name="Lasch P."/>
            <person name="Lagares A."/>
            <person name="Zorreguieta A."/>
            <person name="Yantorno O."/>
            <person name="Bosch A."/>
        </authorList>
    </citation>
    <scope>NUCLEOTIDE SEQUENCE [LARGE SCALE GENOMIC DNA]</scope>
    <source>
        <strain evidence="2 3">CAMPA 1040</strain>
    </source>
</reference>
<evidence type="ECO:0000313" key="3">
    <source>
        <dbReference type="Proteomes" id="UP000193146"/>
    </source>
</evidence>
<name>A0A1X1PI75_9BURK</name>
<dbReference type="Proteomes" id="UP000193146">
    <property type="component" value="Unassembled WGS sequence"/>
</dbReference>
<evidence type="ECO:0000313" key="4">
    <source>
        <dbReference type="Proteomes" id="UP000494135"/>
    </source>
</evidence>
<dbReference type="EMBL" id="CADIKG010000004">
    <property type="protein sequence ID" value="CAB3754553.1"/>
    <property type="molecule type" value="Genomic_DNA"/>
</dbReference>
<reference evidence="1 4" key="2">
    <citation type="submission" date="2020-04" db="EMBL/GenBank/DDBJ databases">
        <authorList>
            <person name="De Canck E."/>
        </authorList>
    </citation>
    <scope>NUCLEOTIDE SEQUENCE [LARGE SCALE GENOMIC DNA]</scope>
    <source>
        <strain evidence="1 4">LMG 29660</strain>
    </source>
</reference>
<evidence type="ECO:0000313" key="2">
    <source>
        <dbReference type="EMBL" id="ORT86198.1"/>
    </source>
</evidence>
<dbReference type="RefSeq" id="WP_085039305.1">
    <property type="nucleotide sequence ID" value="NZ_CADIKG010000004.1"/>
</dbReference>
<gene>
    <name evidence="2" type="ORF">B7G54_12010</name>
    <name evidence="1" type="ORF">LMG29660_02338</name>
</gene>
<evidence type="ECO:0000313" key="1">
    <source>
        <dbReference type="EMBL" id="CAB3754553.1"/>
    </source>
</evidence>
<dbReference type="EMBL" id="NBYX01000005">
    <property type="protein sequence ID" value="ORT86198.1"/>
    <property type="molecule type" value="Genomic_DNA"/>
</dbReference>
<proteinExistence type="predicted"/>
<protein>
    <submittedName>
        <fullName evidence="2">Uncharacterized protein</fullName>
    </submittedName>
</protein>
<dbReference type="AlphaFoldDB" id="A0A1X1PI75"/>
<accession>A0A1X1PI75</accession>
<keyword evidence="3" id="KW-1185">Reference proteome</keyword>